<dbReference type="AlphaFoldDB" id="A0A673UQ63"/>
<dbReference type="GeneID" id="115274115"/>
<evidence type="ECO:0000256" key="2">
    <source>
        <dbReference type="ARBA" id="ARBA00007371"/>
    </source>
</evidence>
<feature type="signal peptide" evidence="9">
    <location>
        <begin position="1"/>
        <end position="20"/>
    </location>
</feature>
<sequence>MKSLLLTLVIFFLLAQLVSGNFFLRKCGKKMGYCRKKCKNGEIHIDYLKWKCYRHKVCCVPAIYKITPLSASNKISVQTVKNQELSTTKKLQTTLMVITASTI</sequence>
<evidence type="ECO:0000313" key="11">
    <source>
        <dbReference type="Proteomes" id="UP000472268"/>
    </source>
</evidence>
<dbReference type="Ensembl" id="ENSSSUT00005026962.1">
    <property type="protein sequence ID" value="ENSSSUP00005023541.1"/>
    <property type="gene ID" value="ENSSSUG00005015356.1"/>
</dbReference>
<keyword evidence="11" id="KW-1185">Reference proteome</keyword>
<evidence type="ECO:0000256" key="9">
    <source>
        <dbReference type="SAM" id="SignalP"/>
    </source>
</evidence>
<reference evidence="10 11" key="1">
    <citation type="submission" date="2019-05" db="EMBL/GenBank/DDBJ databases">
        <title>A Chromosome-scale Meerkat (S. suricatta) Genome Assembly.</title>
        <authorList>
            <person name="Dudchenko O."/>
            <person name="Lieberman Aiden E."/>
            <person name="Tung J."/>
            <person name="Barreiro L.B."/>
            <person name="Clutton-Brock T.H."/>
        </authorList>
    </citation>
    <scope>NUCLEOTIDE SEQUENCE [LARGE SCALE GENOMIC DNA]</scope>
</reference>
<reference evidence="10" key="2">
    <citation type="submission" date="2025-08" db="UniProtKB">
        <authorList>
            <consortium name="Ensembl"/>
        </authorList>
    </citation>
    <scope>IDENTIFICATION</scope>
</reference>
<evidence type="ECO:0000256" key="5">
    <source>
        <dbReference type="ARBA" id="ARBA00022729"/>
    </source>
</evidence>
<name>A0A673UQ63_SURSU</name>
<keyword evidence="7" id="KW-0044">Antibiotic</keyword>
<dbReference type="Proteomes" id="UP000472268">
    <property type="component" value="Chromosome 12"/>
</dbReference>
<dbReference type="GO" id="GO:0042742">
    <property type="term" value="P:defense response to bacterium"/>
    <property type="evidence" value="ECO:0007669"/>
    <property type="project" value="UniProtKB-KW"/>
</dbReference>
<comment type="similarity">
    <text evidence="2">Belongs to the beta-defensin family.</text>
</comment>
<evidence type="ECO:0000256" key="1">
    <source>
        <dbReference type="ARBA" id="ARBA00004613"/>
    </source>
</evidence>
<gene>
    <name evidence="10" type="primary">DEFB126</name>
</gene>
<comment type="subcellular location">
    <subcellularLocation>
        <location evidence="1">Secreted</location>
    </subcellularLocation>
</comment>
<dbReference type="GO" id="GO:0005576">
    <property type="term" value="C:extracellular region"/>
    <property type="evidence" value="ECO:0007669"/>
    <property type="project" value="UniProtKB-SubCell"/>
</dbReference>
<dbReference type="CTD" id="81623"/>
<evidence type="ECO:0000256" key="8">
    <source>
        <dbReference type="ARBA" id="ARBA00023157"/>
    </source>
</evidence>
<proteinExistence type="inferred from homology"/>
<dbReference type="RefSeq" id="XP_029773385.1">
    <property type="nucleotide sequence ID" value="XM_029917525.1"/>
</dbReference>
<evidence type="ECO:0000256" key="3">
    <source>
        <dbReference type="ARBA" id="ARBA00022525"/>
    </source>
</evidence>
<dbReference type="InterPro" id="IPR050544">
    <property type="entry name" value="Beta-defensin"/>
</dbReference>
<keyword evidence="6" id="KW-0211">Defensin</keyword>
<dbReference type="PANTHER" id="PTHR15001">
    <property type="entry name" value="BETA-DEFENSIN 123-RELATED"/>
    <property type="match status" value="1"/>
</dbReference>
<evidence type="ECO:0000256" key="7">
    <source>
        <dbReference type="ARBA" id="ARBA00023022"/>
    </source>
</evidence>
<evidence type="ECO:0008006" key="12">
    <source>
        <dbReference type="Google" id="ProtNLM"/>
    </source>
</evidence>
<keyword evidence="5 9" id="KW-0732">Signal</keyword>
<evidence type="ECO:0000256" key="6">
    <source>
        <dbReference type="ARBA" id="ARBA00022940"/>
    </source>
</evidence>
<accession>A0A673UQ63</accession>
<dbReference type="OrthoDB" id="9748237at2759"/>
<keyword evidence="8" id="KW-1015">Disulfide bond</keyword>
<keyword evidence="3" id="KW-0964">Secreted</keyword>
<evidence type="ECO:0000313" key="10">
    <source>
        <dbReference type="Ensembl" id="ENSSSUP00005023541.1"/>
    </source>
</evidence>
<dbReference type="OMA" id="CENKTGY"/>
<keyword evidence="4" id="KW-0929">Antimicrobial</keyword>
<feature type="chain" id="PRO_5025651553" description="Beta-defensin" evidence="9">
    <location>
        <begin position="21"/>
        <end position="103"/>
    </location>
</feature>
<reference evidence="10" key="3">
    <citation type="submission" date="2025-09" db="UniProtKB">
        <authorList>
            <consortium name="Ensembl"/>
        </authorList>
    </citation>
    <scope>IDENTIFICATION</scope>
</reference>
<protein>
    <recommendedName>
        <fullName evidence="12">Beta-defensin</fullName>
    </recommendedName>
</protein>
<dbReference type="PANTHER" id="PTHR15001:SF3">
    <property type="entry name" value="BETA-DEFENSIN 123"/>
    <property type="match status" value="1"/>
</dbReference>
<organism evidence="10 11">
    <name type="scientific">Suricata suricatta</name>
    <name type="common">Meerkat</name>
    <dbReference type="NCBI Taxonomy" id="37032"/>
    <lineage>
        <taxon>Eukaryota</taxon>
        <taxon>Metazoa</taxon>
        <taxon>Chordata</taxon>
        <taxon>Craniata</taxon>
        <taxon>Vertebrata</taxon>
        <taxon>Euteleostomi</taxon>
        <taxon>Mammalia</taxon>
        <taxon>Eutheria</taxon>
        <taxon>Laurasiatheria</taxon>
        <taxon>Carnivora</taxon>
        <taxon>Feliformia</taxon>
        <taxon>Herpestidae</taxon>
        <taxon>Suricata</taxon>
    </lineage>
</organism>
<evidence type="ECO:0000256" key="4">
    <source>
        <dbReference type="ARBA" id="ARBA00022529"/>
    </source>
</evidence>